<dbReference type="Pfam" id="PF09438">
    <property type="entry name" value="DUF2017"/>
    <property type="match status" value="1"/>
</dbReference>
<evidence type="ECO:0000313" key="2">
    <source>
        <dbReference type="Proteomes" id="UP001165368"/>
    </source>
</evidence>
<dbReference type="InterPro" id="IPR018561">
    <property type="entry name" value="AosR"/>
</dbReference>
<reference evidence="1" key="1">
    <citation type="submission" date="2022-01" db="EMBL/GenBank/DDBJ databases">
        <authorList>
            <person name="Jo J.-H."/>
            <person name="Im W.-T."/>
        </authorList>
    </citation>
    <scope>NUCLEOTIDE SEQUENCE</scope>
    <source>
        <strain evidence="1">I2-34</strain>
    </source>
</reference>
<dbReference type="Proteomes" id="UP001165368">
    <property type="component" value="Unassembled WGS sequence"/>
</dbReference>
<sequence length="191" mass="21556">MARAFKNTRKGITGHLEPGERQLIRRLFEDIIGMLEPEPSAAEDPLAALVGLDQYAVRPQDSALLRLLPDAVRGDDDAALEFRRLTERSLREQKLAALRASALLLDHSPLQLNEEQARLFARAVNDVRLVLADRLDIKTDEDAQALHDVDDWSQAEDLDTYLALVYNFLTWLQEALMQALLDGLGRTRESE</sequence>
<organism evidence="1 2">
    <name type="scientific">Arthrobacter hankyongi</name>
    <dbReference type="NCBI Taxonomy" id="2904801"/>
    <lineage>
        <taxon>Bacteria</taxon>
        <taxon>Bacillati</taxon>
        <taxon>Actinomycetota</taxon>
        <taxon>Actinomycetes</taxon>
        <taxon>Micrococcales</taxon>
        <taxon>Micrococcaceae</taxon>
        <taxon>Arthrobacter</taxon>
    </lineage>
</organism>
<name>A0ABS9LBF9_9MICC</name>
<dbReference type="RefSeq" id="WP_237825104.1">
    <property type="nucleotide sequence ID" value="NZ_JAKLTQ010000019.1"/>
</dbReference>
<gene>
    <name evidence="1" type="ORF">LVY72_19175</name>
</gene>
<evidence type="ECO:0000313" key="1">
    <source>
        <dbReference type="EMBL" id="MCG2624019.1"/>
    </source>
</evidence>
<protein>
    <submittedName>
        <fullName evidence="1">DUF2017 domain-containing protein</fullName>
    </submittedName>
</protein>
<keyword evidence="2" id="KW-1185">Reference proteome</keyword>
<dbReference type="EMBL" id="JAKLTQ010000019">
    <property type="protein sequence ID" value="MCG2624019.1"/>
    <property type="molecule type" value="Genomic_DNA"/>
</dbReference>
<comment type="caution">
    <text evidence="1">The sequence shown here is derived from an EMBL/GenBank/DDBJ whole genome shotgun (WGS) entry which is preliminary data.</text>
</comment>
<proteinExistence type="predicted"/>
<accession>A0ABS9LBF9</accession>